<feature type="coiled-coil region" evidence="1">
    <location>
        <begin position="50"/>
        <end position="92"/>
    </location>
</feature>
<sequence length="747" mass="84755">MRCTHAAEVEKLQAECEARQAAMEGHAVVEAVAPVGNEREALERKWKTSLTQALQEEKELQQQLVALGERHRERLAGEVAKAEAAATEQRAREEKQAEAESLAALRKLGSDMRAEVAKKKAELQQKSQAELQRLKAAAERHHQAELAAIRAMHTKRQKDRESDRNGTAVRVDEKEAVAAIEQKSKKEQAMFCAMMEATLGRLRKEICELEEEGPAPVTLGNTSSPQVDDALDKVRRHWQEEERKRMQTLEEERRNMLSCVERLQSTPSSSPSPASANSAIIAPSNTDTAVPARAVAEDLRASNEAALAVKEKSLRQTEAFLCTTLEGELARTNAPAEVQFAEAINNDLRAFVRAKELSWRLEREQFERSRDEALAEHKRAKDTYEQRVLEQRARQEEEMVQEVDQREVVKRKLWQRYADERRVLFAETDEELLEYEQKRRAEIAAQEEAKSKGVEAEMRTVAEAKQARQPPLLPLATPTLGVPMKLLQQRLSLIERDYVEQEQRLQAELDCIHAEMRRLGDAHAVKRQETPLLQAGGNLTSDISSTTAIPLDMKEQRHSSLFSSEAFHFLSEQQRGLRVRLGALHAAREEWQRDMQNARSFMPLSLQPGRKLPKLTTEEEEAVNSKLLTLVGALSDRVEALTGCVSKLRTPTGASSPQRREEHRQFRLNLHHGREKNAAGRTPTKSNKWEGVASREPHAHGTHVRQYGDVNLLQKWSHILREFATLPSSHCELSSSIQRLVTDQWRR</sequence>
<reference evidence="3 4" key="1">
    <citation type="submission" date="2013-07" db="EMBL/GenBank/DDBJ databases">
        <authorList>
            <person name="Stoco P.H."/>
            <person name="Wagner G."/>
            <person name="Gerber A."/>
            <person name="Zaha A."/>
            <person name="Thompson C."/>
            <person name="Bartholomeu D.C."/>
            <person name="Luckemeyer D.D."/>
            <person name="Bahia D."/>
            <person name="Loreto E."/>
            <person name="Prestes E.B."/>
            <person name="Lima F.M."/>
            <person name="Rodrigues-Luiz G."/>
            <person name="Vallejo G.A."/>
            <person name="Filho J.F."/>
            <person name="Monteiro K.M."/>
            <person name="Tyler K.M."/>
            <person name="de Almeida L.G."/>
            <person name="Ortiz M.F."/>
            <person name="Siervo M.A."/>
            <person name="de Moraes M.H."/>
            <person name="Cunha O.L."/>
            <person name="Mendonca-Neto R."/>
            <person name="Silva R."/>
            <person name="Teixeira S.M."/>
            <person name="Murta S.M."/>
            <person name="Sincero T.C."/>
            <person name="Mendes T.A."/>
            <person name="Urmenyi T.P."/>
            <person name="Silva V.G."/>
            <person name="da Rocha W.D."/>
            <person name="Andersson B."/>
            <person name="Romanha A.J."/>
            <person name="Steindel M."/>
            <person name="de Vasconcelos A.T."/>
            <person name="Grisard E.C."/>
        </authorList>
    </citation>
    <scope>NUCLEOTIDE SEQUENCE [LARGE SCALE GENOMIC DNA]</scope>
    <source>
        <strain evidence="3 4">SC58</strain>
    </source>
</reference>
<gene>
    <name evidence="3" type="ORF">TRSC58_00697</name>
</gene>
<evidence type="ECO:0000313" key="4">
    <source>
        <dbReference type="Proteomes" id="UP000031737"/>
    </source>
</evidence>
<name>A0A061J9I0_TRYRA</name>
<keyword evidence="1" id="KW-0175">Coiled coil</keyword>
<proteinExistence type="predicted"/>
<dbReference type="EMBL" id="AUPL01000697">
    <property type="protein sequence ID" value="ESL11549.1"/>
    <property type="molecule type" value="Genomic_DNA"/>
</dbReference>
<dbReference type="Proteomes" id="UP000031737">
    <property type="component" value="Unassembled WGS sequence"/>
</dbReference>
<dbReference type="OrthoDB" id="6344460at2759"/>
<protein>
    <submittedName>
        <fullName evidence="3">Uncharacterized protein</fullName>
    </submittedName>
</protein>
<organism evidence="3 4">
    <name type="scientific">Trypanosoma rangeli SC58</name>
    <dbReference type="NCBI Taxonomy" id="429131"/>
    <lineage>
        <taxon>Eukaryota</taxon>
        <taxon>Discoba</taxon>
        <taxon>Euglenozoa</taxon>
        <taxon>Kinetoplastea</taxon>
        <taxon>Metakinetoplastina</taxon>
        <taxon>Trypanosomatida</taxon>
        <taxon>Trypanosomatidae</taxon>
        <taxon>Trypanosoma</taxon>
        <taxon>Herpetosoma</taxon>
    </lineage>
</organism>
<comment type="caution">
    <text evidence="3">The sequence shown here is derived from an EMBL/GenBank/DDBJ whole genome shotgun (WGS) entry which is preliminary data.</text>
</comment>
<feature type="region of interest" description="Disordered" evidence="2">
    <location>
        <begin position="263"/>
        <end position="282"/>
    </location>
</feature>
<keyword evidence="4" id="KW-1185">Reference proteome</keyword>
<feature type="coiled-coil region" evidence="1">
    <location>
        <begin position="363"/>
        <end position="406"/>
    </location>
</feature>
<evidence type="ECO:0000256" key="1">
    <source>
        <dbReference type="SAM" id="Coils"/>
    </source>
</evidence>
<feature type="region of interest" description="Disordered" evidence="2">
    <location>
        <begin position="669"/>
        <end position="690"/>
    </location>
</feature>
<evidence type="ECO:0000256" key="2">
    <source>
        <dbReference type="SAM" id="MobiDB-lite"/>
    </source>
</evidence>
<feature type="compositionally biased region" description="Low complexity" evidence="2">
    <location>
        <begin position="265"/>
        <end position="282"/>
    </location>
</feature>
<dbReference type="VEuPathDB" id="TriTrypDB:TRSC58_00697"/>
<dbReference type="AlphaFoldDB" id="A0A061J9I0"/>
<accession>A0A061J9I0</accession>
<evidence type="ECO:0000313" key="3">
    <source>
        <dbReference type="EMBL" id="ESL11549.1"/>
    </source>
</evidence>